<protein>
    <submittedName>
        <fullName evidence="5">GGDEF/EAL sensory box domain protein</fullName>
    </submittedName>
</protein>
<dbReference type="NCBIfam" id="TIGR00254">
    <property type="entry name" value="GGDEF"/>
    <property type="match status" value="1"/>
</dbReference>
<dbReference type="InterPro" id="IPR052155">
    <property type="entry name" value="Biofilm_reg_signaling"/>
</dbReference>
<dbReference type="CDD" id="cd01948">
    <property type="entry name" value="EAL"/>
    <property type="match status" value="1"/>
</dbReference>
<dbReference type="KEGG" id="rle:RL1519"/>
<keyword evidence="1" id="KW-0175">Coiled coil</keyword>
<evidence type="ECO:0000313" key="6">
    <source>
        <dbReference type="Proteomes" id="UP000006575"/>
    </source>
</evidence>
<dbReference type="CDD" id="cd01949">
    <property type="entry name" value="GGDEF"/>
    <property type="match status" value="1"/>
</dbReference>
<evidence type="ECO:0000259" key="4">
    <source>
        <dbReference type="PROSITE" id="PS50887"/>
    </source>
</evidence>
<dbReference type="Proteomes" id="UP000006575">
    <property type="component" value="Chromosome"/>
</dbReference>
<dbReference type="PANTHER" id="PTHR44757:SF2">
    <property type="entry name" value="BIOFILM ARCHITECTURE MAINTENANCE PROTEIN MBAA"/>
    <property type="match status" value="1"/>
</dbReference>
<dbReference type="GeneID" id="303206527"/>
<dbReference type="Gene3D" id="3.30.450.20">
    <property type="entry name" value="PAS domain"/>
    <property type="match status" value="1"/>
</dbReference>
<dbReference type="EnsemblBacteria" id="CAK07014">
    <property type="protein sequence ID" value="CAK07014"/>
    <property type="gene ID" value="RL1519"/>
</dbReference>
<dbReference type="SUPFAM" id="SSF55073">
    <property type="entry name" value="Nucleotide cyclase"/>
    <property type="match status" value="1"/>
</dbReference>
<dbReference type="Gene3D" id="3.30.70.270">
    <property type="match status" value="1"/>
</dbReference>
<dbReference type="InterPro" id="IPR001633">
    <property type="entry name" value="EAL_dom"/>
</dbReference>
<dbReference type="Pfam" id="PF00563">
    <property type="entry name" value="EAL"/>
    <property type="match status" value="1"/>
</dbReference>
<evidence type="ECO:0000256" key="2">
    <source>
        <dbReference type="SAM" id="MobiDB-lite"/>
    </source>
</evidence>
<name>Q1MJ46_RHIJ3</name>
<feature type="domain" description="EAL" evidence="3">
    <location>
        <begin position="369"/>
        <end position="619"/>
    </location>
</feature>
<dbReference type="Pfam" id="PF12860">
    <property type="entry name" value="PAS_7"/>
    <property type="match status" value="1"/>
</dbReference>
<dbReference type="SMART" id="SM00267">
    <property type="entry name" value="GGDEF"/>
    <property type="match status" value="1"/>
</dbReference>
<feature type="coiled-coil region" evidence="1">
    <location>
        <begin position="34"/>
        <end position="61"/>
    </location>
</feature>
<dbReference type="PANTHER" id="PTHR44757">
    <property type="entry name" value="DIGUANYLATE CYCLASE DGCP"/>
    <property type="match status" value="1"/>
</dbReference>
<feature type="domain" description="GGDEF" evidence="4">
    <location>
        <begin position="227"/>
        <end position="360"/>
    </location>
</feature>
<dbReference type="InterPro" id="IPR029787">
    <property type="entry name" value="Nucleotide_cyclase"/>
</dbReference>
<organism evidence="5 6">
    <name type="scientific">Rhizobium johnstonii (strain DSM 114642 / LMG 32736 / 3841)</name>
    <name type="common">Rhizobium leguminosarum bv. viciae</name>
    <dbReference type="NCBI Taxonomy" id="216596"/>
    <lineage>
        <taxon>Bacteria</taxon>
        <taxon>Pseudomonadati</taxon>
        <taxon>Pseudomonadota</taxon>
        <taxon>Alphaproteobacteria</taxon>
        <taxon>Hyphomicrobiales</taxon>
        <taxon>Rhizobiaceae</taxon>
        <taxon>Rhizobium/Agrobacterium group</taxon>
        <taxon>Rhizobium</taxon>
        <taxon>Rhizobium johnstonii</taxon>
    </lineage>
</organism>
<dbReference type="eggNOG" id="COG5001">
    <property type="taxonomic scope" value="Bacteria"/>
</dbReference>
<dbReference type="PROSITE" id="PS50883">
    <property type="entry name" value="EAL"/>
    <property type="match status" value="1"/>
</dbReference>
<dbReference type="Pfam" id="PF00990">
    <property type="entry name" value="GGDEF"/>
    <property type="match status" value="1"/>
</dbReference>
<dbReference type="InterPro" id="IPR000160">
    <property type="entry name" value="GGDEF_dom"/>
</dbReference>
<keyword evidence="6" id="KW-1185">Reference proteome</keyword>
<gene>
    <name evidence="5" type="ordered locus">RL1519</name>
</gene>
<proteinExistence type="predicted"/>
<evidence type="ECO:0000259" key="3">
    <source>
        <dbReference type="PROSITE" id="PS50883"/>
    </source>
</evidence>
<dbReference type="InterPro" id="IPR043128">
    <property type="entry name" value="Rev_trsase/Diguanyl_cyclase"/>
</dbReference>
<accession>Q1MJ46</accession>
<evidence type="ECO:0000313" key="5">
    <source>
        <dbReference type="EMBL" id="CAK07014.1"/>
    </source>
</evidence>
<evidence type="ECO:0000256" key="1">
    <source>
        <dbReference type="SAM" id="Coils"/>
    </source>
</evidence>
<dbReference type="SMART" id="SM00052">
    <property type="entry name" value="EAL"/>
    <property type="match status" value="1"/>
</dbReference>
<feature type="region of interest" description="Disordered" evidence="2">
    <location>
        <begin position="129"/>
        <end position="151"/>
    </location>
</feature>
<dbReference type="EMBL" id="AM236080">
    <property type="protein sequence ID" value="CAK07014.1"/>
    <property type="molecule type" value="Genomic_DNA"/>
</dbReference>
<dbReference type="HOGENOM" id="CLU_000445_70_50_5"/>
<dbReference type="PROSITE" id="PS50887">
    <property type="entry name" value="GGDEF"/>
    <property type="match status" value="1"/>
</dbReference>
<dbReference type="Gene3D" id="3.20.20.450">
    <property type="entry name" value="EAL domain"/>
    <property type="match status" value="1"/>
</dbReference>
<dbReference type="RefSeq" id="WP_011651210.1">
    <property type="nucleotide sequence ID" value="NC_008380.1"/>
</dbReference>
<dbReference type="SUPFAM" id="SSF141868">
    <property type="entry name" value="EAL domain-like"/>
    <property type="match status" value="1"/>
</dbReference>
<dbReference type="InterPro" id="IPR035919">
    <property type="entry name" value="EAL_sf"/>
</dbReference>
<dbReference type="AlphaFoldDB" id="Q1MJ46"/>
<reference evidence="5 6" key="1">
    <citation type="journal article" date="2006" name="Genome Biol.">
        <title>The genome of Rhizobium leguminosarum has recognizable core and accessory components.</title>
        <authorList>
            <person name="Young J.W."/>
            <person name="Crossman L.C."/>
            <person name="Johnston A.W.B."/>
            <person name="Thomson N.R."/>
            <person name="Ghazoui Z.F."/>
            <person name="Hull K.H."/>
            <person name="Wexler M."/>
            <person name="Curson A.R.J."/>
            <person name="Todd J.D."/>
            <person name="Poole P.S."/>
            <person name="Mauchline T.H."/>
            <person name="East A.K."/>
            <person name="Quail M.A."/>
            <person name="Churcher C."/>
            <person name="Arrowsmith C."/>
            <person name="Cherevach A."/>
            <person name="Chillingworth T."/>
            <person name="Clarke K."/>
            <person name="Cronin A."/>
            <person name="Davis P."/>
            <person name="Fraser A."/>
            <person name="Hance Z."/>
            <person name="Hauser H."/>
            <person name="Jagels K."/>
            <person name="Moule S."/>
            <person name="Mungall K."/>
            <person name="Norbertczak H."/>
            <person name="Rabbinowitsch E."/>
            <person name="Sanders M."/>
            <person name="Simmonds M."/>
            <person name="Whitehead S."/>
            <person name="Parkhill J."/>
        </authorList>
    </citation>
    <scope>NUCLEOTIDE SEQUENCE [LARGE SCALE GENOMIC DNA]</scope>
    <source>
        <strain evidence="6">DSM 114642 / LMG 32736 / 3841</strain>
    </source>
</reference>
<sequence>MKAEALFWQQCTQAVTDDGSIDAQRLMDLVIATYRVHESNYDEIERRVETLLRENHVLRGNISALGQAFDGQKKLFEIILNNLPLGLSVFDADQRLTLSNIRFRQLFDLTAEDLTAGATIADLTAKMRGRESTKPGRRTGRHSSATAKSSGLRRREWLMDDGRIIQSMVTILSDGSNISIHADITEDRRAAERITYLAHHDPLTGLPNRIHFREQVDATLAERKPDEQIALVHLNLDRFKSINNTMGVSAGDKILQQVAERVRASAGSENTLARLGSDEFAILQTGKQQPWNVTALAEQIRRELSEPFFHGEKQVELSVSMGIAIAPEDGEETDILLKNAGVALSHAKADGRKRERFFAGEMEAQMQLRHALEADLKAAVENEEFELHYQPLYDLSQRRICGFEALIRWNHPVRGRVPPMDFIPLAEEVGLVVDIGRWVLRRACNDAALWPEGIKIAVNVSAIQFSSSDLTRDVSEALAAAALSPSRLELEITESVLMENLSEVLPILHALKERGIRISMDDFGTGYSSLSYLSSFPFDKIKIDKSFVNDIVDNREAHAIMHAIILLGDALGMRVTVEGVETVEQLALLECEECDEIQGYHISPPRPACDVPHLLSLPPKSGGVTRLPKTKH</sequence>